<feature type="transmembrane region" description="Helical" evidence="8">
    <location>
        <begin position="183"/>
        <end position="201"/>
    </location>
</feature>
<dbReference type="GO" id="GO:0016763">
    <property type="term" value="F:pentosyltransferase activity"/>
    <property type="evidence" value="ECO:0007669"/>
    <property type="project" value="TreeGrafter"/>
</dbReference>
<dbReference type="GO" id="GO:0005886">
    <property type="term" value="C:plasma membrane"/>
    <property type="evidence" value="ECO:0007669"/>
    <property type="project" value="UniProtKB-SubCell"/>
</dbReference>
<dbReference type="GO" id="GO:0009103">
    <property type="term" value="P:lipopolysaccharide biosynthetic process"/>
    <property type="evidence" value="ECO:0007669"/>
    <property type="project" value="UniProtKB-ARBA"/>
</dbReference>
<reference evidence="11" key="1">
    <citation type="submission" date="2016-12" db="EMBL/GenBank/DDBJ databases">
        <title>Comparative genomics of four Isosphaeraceae planctomycetes: a common pool of plasmids and glycoside hydrolase genes.</title>
        <authorList>
            <person name="Ivanova A."/>
        </authorList>
    </citation>
    <scope>NUCLEOTIDE SEQUENCE [LARGE SCALE GENOMIC DNA]</scope>
    <source>
        <strain evidence="11">PX4</strain>
    </source>
</reference>
<organism evidence="10 11">
    <name type="scientific">Paludisphaera borealis</name>
    <dbReference type="NCBI Taxonomy" id="1387353"/>
    <lineage>
        <taxon>Bacteria</taxon>
        <taxon>Pseudomonadati</taxon>
        <taxon>Planctomycetota</taxon>
        <taxon>Planctomycetia</taxon>
        <taxon>Isosphaerales</taxon>
        <taxon>Isosphaeraceae</taxon>
        <taxon>Paludisphaera</taxon>
    </lineage>
</organism>
<keyword evidence="4" id="KW-0808">Transferase</keyword>
<evidence type="ECO:0000256" key="1">
    <source>
        <dbReference type="ARBA" id="ARBA00004651"/>
    </source>
</evidence>
<dbReference type="InterPro" id="IPR050297">
    <property type="entry name" value="LipidA_mod_glycosyltrf_83"/>
</dbReference>
<evidence type="ECO:0000259" key="9">
    <source>
        <dbReference type="Pfam" id="PF13231"/>
    </source>
</evidence>
<dbReference type="STRING" id="1387353.BSF38_00475"/>
<dbReference type="InterPro" id="IPR038731">
    <property type="entry name" value="RgtA/B/C-like"/>
</dbReference>
<name>A0A1U7CJF0_9BACT</name>
<dbReference type="EMBL" id="CP019082">
    <property type="protein sequence ID" value="APW59061.1"/>
    <property type="molecule type" value="Genomic_DNA"/>
</dbReference>
<accession>A0A1U7CJF0</accession>
<evidence type="ECO:0000256" key="7">
    <source>
        <dbReference type="ARBA" id="ARBA00023136"/>
    </source>
</evidence>
<dbReference type="PANTHER" id="PTHR33908:SF11">
    <property type="entry name" value="MEMBRANE PROTEIN"/>
    <property type="match status" value="1"/>
</dbReference>
<feature type="transmembrane region" description="Helical" evidence="8">
    <location>
        <begin position="337"/>
        <end position="357"/>
    </location>
</feature>
<keyword evidence="2" id="KW-1003">Cell membrane</keyword>
<dbReference type="PANTHER" id="PTHR33908">
    <property type="entry name" value="MANNOSYLTRANSFERASE YKCB-RELATED"/>
    <property type="match status" value="1"/>
</dbReference>
<proteinExistence type="predicted"/>
<feature type="transmembrane region" description="Helical" evidence="8">
    <location>
        <begin position="86"/>
        <end position="106"/>
    </location>
</feature>
<sequence length="522" mass="55590">MTTSQHATRIALLTAFAAALLGWLAAHTEVMYADGLRYVAGAQAVERGDWKATIARAVDHPVYPLAVAAAHRLLGGGDRPQDWQTAAQVVSVGAGVLLVVPLYLVALELYGPAVAWLACLLTYMVPITGHVLADVLSEGVFLLFWTWGCWFALRFFRRGGMAWLLATLGAAGLAYMTRPEGLLLPAALAATLGLMVVRPSIRFARPVWLRATALIVVGPLVLLGPYIALKGGIGTKPAVARLFGLAPKSTAMAIERERPLDPDQSAAKAFATACRGMFRAVQGAATTPLLALAVLGLFLRSPGRDSGQARDRLFVGIVCVAWTLALVRLYATGGYCTPRHALILALPVVAAAASALVRLSELTARRFAADATEGRRRFVQATVCAACLLVGGSLWGKATLAPVNESYAGYRQAGEWLSAHTAPGAKVLDLKGWALFYGQRPGYSFGDLGQAPGDAGLGWVVAHDAFLVGPWSYCQTVRDLVGGRTPVRSFPETRRKGVSQVHVFELSPDMARSEPTDSTTRH</sequence>
<dbReference type="AlphaFoldDB" id="A0A1U7CJF0"/>
<evidence type="ECO:0000313" key="10">
    <source>
        <dbReference type="EMBL" id="APW59061.1"/>
    </source>
</evidence>
<dbReference type="Proteomes" id="UP000186309">
    <property type="component" value="Chromosome"/>
</dbReference>
<evidence type="ECO:0000256" key="8">
    <source>
        <dbReference type="SAM" id="Phobius"/>
    </source>
</evidence>
<dbReference type="KEGG" id="pbor:BSF38_00475"/>
<evidence type="ECO:0000256" key="6">
    <source>
        <dbReference type="ARBA" id="ARBA00022989"/>
    </source>
</evidence>
<evidence type="ECO:0000256" key="5">
    <source>
        <dbReference type="ARBA" id="ARBA00022692"/>
    </source>
</evidence>
<dbReference type="OrthoDB" id="236340at2"/>
<dbReference type="RefSeq" id="WP_083712642.1">
    <property type="nucleotide sequence ID" value="NZ_CP019082.1"/>
</dbReference>
<keyword evidence="6 8" id="KW-1133">Transmembrane helix</keyword>
<feature type="transmembrane region" description="Helical" evidence="8">
    <location>
        <begin position="139"/>
        <end position="156"/>
    </location>
</feature>
<keyword evidence="7 8" id="KW-0472">Membrane</keyword>
<dbReference type="Pfam" id="PF13231">
    <property type="entry name" value="PMT_2"/>
    <property type="match status" value="1"/>
</dbReference>
<feature type="transmembrane region" description="Helical" evidence="8">
    <location>
        <begin position="161"/>
        <end position="177"/>
    </location>
</feature>
<feature type="transmembrane region" description="Helical" evidence="8">
    <location>
        <begin position="313"/>
        <end position="331"/>
    </location>
</feature>
<feature type="transmembrane region" description="Helical" evidence="8">
    <location>
        <begin position="208"/>
        <end position="228"/>
    </location>
</feature>
<keyword evidence="11" id="KW-1185">Reference proteome</keyword>
<evidence type="ECO:0000256" key="3">
    <source>
        <dbReference type="ARBA" id="ARBA00022676"/>
    </source>
</evidence>
<gene>
    <name evidence="10" type="ORF">BSF38_00475</name>
</gene>
<evidence type="ECO:0000256" key="4">
    <source>
        <dbReference type="ARBA" id="ARBA00022679"/>
    </source>
</evidence>
<keyword evidence="5 8" id="KW-0812">Transmembrane</keyword>
<protein>
    <recommendedName>
        <fullName evidence="9">Glycosyltransferase RgtA/B/C/D-like domain-containing protein</fullName>
    </recommendedName>
</protein>
<feature type="domain" description="Glycosyltransferase RgtA/B/C/D-like" evidence="9">
    <location>
        <begin position="84"/>
        <end position="219"/>
    </location>
</feature>
<feature type="transmembrane region" description="Helical" evidence="8">
    <location>
        <begin position="378"/>
        <end position="396"/>
    </location>
</feature>
<feature type="transmembrane region" description="Helical" evidence="8">
    <location>
        <begin position="280"/>
        <end position="301"/>
    </location>
</feature>
<evidence type="ECO:0000256" key="2">
    <source>
        <dbReference type="ARBA" id="ARBA00022475"/>
    </source>
</evidence>
<keyword evidence="3" id="KW-0328">Glycosyltransferase</keyword>
<comment type="subcellular location">
    <subcellularLocation>
        <location evidence="1">Cell membrane</location>
        <topology evidence="1">Multi-pass membrane protein</topology>
    </subcellularLocation>
</comment>
<evidence type="ECO:0000313" key="11">
    <source>
        <dbReference type="Proteomes" id="UP000186309"/>
    </source>
</evidence>